<dbReference type="GO" id="GO:0032977">
    <property type="term" value="F:membrane insertase activity"/>
    <property type="evidence" value="ECO:0007669"/>
    <property type="project" value="InterPro"/>
</dbReference>
<evidence type="ECO:0000256" key="4">
    <source>
        <dbReference type="ARBA" id="ARBA00023136"/>
    </source>
</evidence>
<dbReference type="Pfam" id="PF02096">
    <property type="entry name" value="60KD_IMP"/>
    <property type="match status" value="1"/>
</dbReference>
<dbReference type="AlphaFoldDB" id="A0A8J5XLL2"/>
<dbReference type="OrthoDB" id="2148490at2759"/>
<reference evidence="9" key="1">
    <citation type="submission" date="2021-05" db="EMBL/GenBank/DDBJ databases">
        <title>The genome of the haptophyte Pavlova lutheri (Diacronema luteri, Pavlovales) - a model for lipid biosynthesis in eukaryotic algae.</title>
        <authorList>
            <person name="Hulatt C.J."/>
            <person name="Posewitz M.C."/>
        </authorList>
    </citation>
    <scope>NUCLEOTIDE SEQUENCE</scope>
    <source>
        <strain evidence="9">NIVA-4/92</strain>
    </source>
</reference>
<evidence type="ECO:0000313" key="10">
    <source>
        <dbReference type="Proteomes" id="UP000751190"/>
    </source>
</evidence>
<feature type="compositionally biased region" description="Pro residues" evidence="6">
    <location>
        <begin position="334"/>
        <end position="343"/>
    </location>
</feature>
<feature type="domain" description="Membrane insertase YidC/Oxa/ALB C-terminal" evidence="8">
    <location>
        <begin position="108"/>
        <end position="308"/>
    </location>
</feature>
<evidence type="ECO:0000256" key="7">
    <source>
        <dbReference type="SAM" id="Phobius"/>
    </source>
</evidence>
<dbReference type="GO" id="GO:0032979">
    <property type="term" value="P:protein insertion into mitochondrial inner membrane from matrix"/>
    <property type="evidence" value="ECO:0007669"/>
    <property type="project" value="TreeGrafter"/>
</dbReference>
<feature type="transmembrane region" description="Helical" evidence="7">
    <location>
        <begin position="184"/>
        <end position="207"/>
    </location>
</feature>
<keyword evidence="2 5" id="KW-0812">Transmembrane</keyword>
<evidence type="ECO:0000259" key="8">
    <source>
        <dbReference type="Pfam" id="PF02096"/>
    </source>
</evidence>
<comment type="similarity">
    <text evidence="5">Belongs to the OXA1/ALB3/YidC family.</text>
</comment>
<accession>A0A8J5XLL2</accession>
<dbReference type="InterPro" id="IPR028055">
    <property type="entry name" value="YidC/Oxa/ALB_C"/>
</dbReference>
<dbReference type="PANTHER" id="PTHR12428:SF65">
    <property type="entry name" value="CYTOCHROME C OXIDASE ASSEMBLY PROTEIN COX18, MITOCHONDRIAL"/>
    <property type="match status" value="1"/>
</dbReference>
<evidence type="ECO:0000313" key="9">
    <source>
        <dbReference type="EMBL" id="KAG8466377.1"/>
    </source>
</evidence>
<dbReference type="InterPro" id="IPR001708">
    <property type="entry name" value="YidC/ALB3/OXA1/COX18"/>
</dbReference>
<protein>
    <recommendedName>
        <fullName evidence="8">Membrane insertase YidC/Oxa/ALB C-terminal domain-containing protein</fullName>
    </recommendedName>
</protein>
<keyword evidence="10" id="KW-1185">Reference proteome</keyword>
<dbReference type="GO" id="GO:0005743">
    <property type="term" value="C:mitochondrial inner membrane"/>
    <property type="evidence" value="ECO:0007669"/>
    <property type="project" value="TreeGrafter"/>
</dbReference>
<dbReference type="Proteomes" id="UP000751190">
    <property type="component" value="Unassembled WGS sequence"/>
</dbReference>
<feature type="region of interest" description="Disordered" evidence="6">
    <location>
        <begin position="325"/>
        <end position="398"/>
    </location>
</feature>
<evidence type="ECO:0000256" key="5">
    <source>
        <dbReference type="RuleBase" id="RU003945"/>
    </source>
</evidence>
<comment type="subcellular location">
    <subcellularLocation>
        <location evidence="1 5">Membrane</location>
        <topology evidence="1 5">Multi-pass membrane protein</topology>
    </subcellularLocation>
</comment>
<dbReference type="EMBL" id="JAGTXO010000008">
    <property type="protein sequence ID" value="KAG8466377.1"/>
    <property type="molecule type" value="Genomic_DNA"/>
</dbReference>
<keyword evidence="3 7" id="KW-1133">Transmembrane helix</keyword>
<proteinExistence type="inferred from homology"/>
<feature type="transmembrane region" description="Helical" evidence="7">
    <location>
        <begin position="265"/>
        <end position="284"/>
    </location>
</feature>
<feature type="transmembrane region" description="Helical" evidence="7">
    <location>
        <begin position="236"/>
        <end position="253"/>
    </location>
</feature>
<dbReference type="OMA" id="FWGLQEI"/>
<evidence type="ECO:0000256" key="2">
    <source>
        <dbReference type="ARBA" id="ARBA00022692"/>
    </source>
</evidence>
<sequence>MLTRLARFRAWRSPALGALRTGPARGWVHGARHASSGASTPLPPAAPEMAVGAPFPALPPEGLTPAMEAAIAAANGSYAAEVAPDSWSLTHRAMELIDSLHVASGFEWWQTIFALTVAIRVAAFPFTLFSMRNSAALTRVKPQSDALMEQASKCDMSTADGQRRHAKIRADLFKLYSDNNCSPFYALGPIMLQLPVFVFMFSALQAMSSHKTGHPWHGFETGGLSWFTDLSVPDPYFALPIAASGTFLLTTLLQDPTMVASQEQARTMQYAGIGMSVVFLPIMATTSSATVLYFAATNVIGVAQTALLRSKAFRRLARLPTTAPALAGVGGVGEPPPAPPAPPKIEYFVPRQVKGRKGGTGKEQGGGARPATPTRADGAAVAPSAVGAQSAAGPPRRT</sequence>
<dbReference type="NCBIfam" id="TIGR03592">
    <property type="entry name" value="yidC_oxa1_cterm"/>
    <property type="match status" value="1"/>
</dbReference>
<keyword evidence="4 7" id="KW-0472">Membrane</keyword>
<dbReference type="CDD" id="cd20069">
    <property type="entry name" value="5TM_Oxa1-like"/>
    <property type="match status" value="1"/>
</dbReference>
<gene>
    <name evidence="9" type="ORF">KFE25_002133</name>
</gene>
<dbReference type="PANTHER" id="PTHR12428">
    <property type="entry name" value="OXA1"/>
    <property type="match status" value="1"/>
</dbReference>
<organism evidence="9 10">
    <name type="scientific">Diacronema lutheri</name>
    <name type="common">Unicellular marine alga</name>
    <name type="synonym">Monochrysis lutheri</name>
    <dbReference type="NCBI Taxonomy" id="2081491"/>
    <lineage>
        <taxon>Eukaryota</taxon>
        <taxon>Haptista</taxon>
        <taxon>Haptophyta</taxon>
        <taxon>Pavlovophyceae</taxon>
        <taxon>Pavlovales</taxon>
        <taxon>Pavlovaceae</taxon>
        <taxon>Diacronema</taxon>
    </lineage>
</organism>
<evidence type="ECO:0000256" key="6">
    <source>
        <dbReference type="SAM" id="MobiDB-lite"/>
    </source>
</evidence>
<feature type="transmembrane region" description="Helical" evidence="7">
    <location>
        <begin position="108"/>
        <end position="129"/>
    </location>
</feature>
<comment type="caution">
    <text evidence="9">The sequence shown here is derived from an EMBL/GenBank/DDBJ whole genome shotgun (WGS) entry which is preliminary data.</text>
</comment>
<evidence type="ECO:0000256" key="1">
    <source>
        <dbReference type="ARBA" id="ARBA00004141"/>
    </source>
</evidence>
<name>A0A8J5XLL2_DIALT</name>
<evidence type="ECO:0000256" key="3">
    <source>
        <dbReference type="ARBA" id="ARBA00022989"/>
    </source>
</evidence>